<evidence type="ECO:0000256" key="4">
    <source>
        <dbReference type="ARBA" id="ARBA00022691"/>
    </source>
</evidence>
<evidence type="ECO:0000256" key="3">
    <source>
        <dbReference type="ARBA" id="ARBA00022679"/>
    </source>
</evidence>
<comment type="similarity">
    <text evidence="1">Belongs to the methyltransferase superfamily. RsmH family.</text>
</comment>
<dbReference type="NCBIfam" id="TIGR00006">
    <property type="entry name" value="16S rRNA (cytosine(1402)-N(4))-methyltransferase RsmH"/>
    <property type="match status" value="1"/>
</dbReference>
<dbReference type="PANTHER" id="PTHR11265:SF0">
    <property type="entry name" value="12S RRNA N4-METHYLCYTIDINE METHYLTRANSFERASE"/>
    <property type="match status" value="1"/>
</dbReference>
<dbReference type="GO" id="GO:0070475">
    <property type="term" value="P:rRNA base methylation"/>
    <property type="evidence" value="ECO:0007669"/>
    <property type="project" value="TreeGrafter"/>
</dbReference>
<dbReference type="AlphaFoldDB" id="A0A8S4C1D4"/>
<gene>
    <name evidence="5" type="ORF">MHYMCMPASI_00686</name>
</gene>
<dbReference type="Pfam" id="PF01795">
    <property type="entry name" value="Methyltransf_5"/>
    <property type="match status" value="1"/>
</dbReference>
<dbReference type="Proteomes" id="UP000837675">
    <property type="component" value="Unassembled WGS sequence"/>
</dbReference>
<evidence type="ECO:0000313" key="6">
    <source>
        <dbReference type="Proteomes" id="UP000837675"/>
    </source>
</evidence>
<dbReference type="HAMAP" id="MF_01007">
    <property type="entry name" value="16SrRNA_methyltr_H"/>
    <property type="match status" value="1"/>
</dbReference>
<proteinExistence type="inferred from homology"/>
<keyword evidence="4" id="KW-0949">S-adenosyl-L-methionine</keyword>
<dbReference type="SUPFAM" id="SSF53335">
    <property type="entry name" value="S-adenosyl-L-methionine-dependent methyltransferases"/>
    <property type="match status" value="1"/>
</dbReference>
<dbReference type="GO" id="GO:0071424">
    <property type="term" value="F:rRNA (cytosine-N4-)-methyltransferase activity"/>
    <property type="evidence" value="ECO:0007669"/>
    <property type="project" value="TreeGrafter"/>
</dbReference>
<protein>
    <submittedName>
        <fullName evidence="5">16S rRNA (Cytosine(1402)-N(4))-methyltransferase RsmH</fullName>
    </submittedName>
</protein>
<comment type="caution">
    <text evidence="5">The sequence shown here is derived from an EMBL/GenBank/DDBJ whole genome shotgun (WGS) entry which is preliminary data.</text>
</comment>
<dbReference type="Gene3D" id="3.40.50.150">
    <property type="entry name" value="Vaccinia Virus protein VP39"/>
    <property type="match status" value="1"/>
</dbReference>
<dbReference type="InterPro" id="IPR023397">
    <property type="entry name" value="SAM-dep_MeTrfase_MraW_recog"/>
</dbReference>
<sequence>MKNPHISVLLNEVIKTLGIKKDGVYLDCTFGAGGYSNAILEKENCYVCAIDRDTKVMPYAEKLLQNFGERFNINFSEFANLEETIQYFPYQFFDGVVFDIGVSSMQIDSGVRGFSFTKNGPLDMRMDQNQDIDAAFIINNYPEEELIKIIRDFGGEKKARSIAKAIINSREQEQISTTLRLASIIKKAIGNYSDTIHPATRTFQALRIAVNDELEQLKVGLRASIELLKVGGVIAVVTFHSGEDKIVKEIFNSLLVKPPKRNKYSHFSKQPISDDKQSKFELVTKKPITPSEQEILENIRSRSAKLRVIRRIRT</sequence>
<keyword evidence="6" id="KW-1185">Reference proteome</keyword>
<dbReference type="SUPFAM" id="SSF81799">
    <property type="entry name" value="Putative methyltransferase TM0872, insert domain"/>
    <property type="match status" value="1"/>
</dbReference>
<dbReference type="CDD" id="cd02440">
    <property type="entry name" value="AdoMet_MTases"/>
    <property type="match status" value="1"/>
</dbReference>
<dbReference type="PIRSF" id="PIRSF004486">
    <property type="entry name" value="MraW"/>
    <property type="match status" value="1"/>
</dbReference>
<dbReference type="EMBL" id="CAJVAF010000296">
    <property type="protein sequence ID" value="CAG7593408.1"/>
    <property type="molecule type" value="Genomic_DNA"/>
</dbReference>
<evidence type="ECO:0000256" key="2">
    <source>
        <dbReference type="ARBA" id="ARBA00022603"/>
    </source>
</evidence>
<keyword evidence="3" id="KW-0808">Transferase</keyword>
<organism evidence="5 6">
    <name type="scientific">Hyalomma marginatum</name>
    <dbReference type="NCBI Taxonomy" id="34627"/>
    <lineage>
        <taxon>Eukaryota</taxon>
        <taxon>Metazoa</taxon>
        <taxon>Ecdysozoa</taxon>
        <taxon>Arthropoda</taxon>
        <taxon>Chelicerata</taxon>
        <taxon>Arachnida</taxon>
        <taxon>Acari</taxon>
        <taxon>Parasitiformes</taxon>
        <taxon>Ixodida</taxon>
        <taxon>Ixodoidea</taxon>
        <taxon>Ixodidae</taxon>
        <taxon>Hyalomminae</taxon>
        <taxon>Hyalomma</taxon>
    </lineage>
</organism>
<reference evidence="5" key="1">
    <citation type="submission" date="2021-06" db="EMBL/GenBank/DDBJ databases">
        <authorList>
            <person name="Nardi T."/>
            <person name="Nardi T."/>
        </authorList>
    </citation>
    <scope>NUCLEOTIDE SEQUENCE</scope>
</reference>
<dbReference type="Gene3D" id="1.10.150.170">
    <property type="entry name" value="Putative methyltransferase TM0872, insert domain"/>
    <property type="match status" value="1"/>
</dbReference>
<dbReference type="InterPro" id="IPR029063">
    <property type="entry name" value="SAM-dependent_MTases_sf"/>
</dbReference>
<keyword evidence="2" id="KW-0489">Methyltransferase</keyword>
<dbReference type="PANTHER" id="PTHR11265">
    <property type="entry name" value="S-ADENOSYL-METHYLTRANSFERASE MRAW"/>
    <property type="match status" value="1"/>
</dbReference>
<dbReference type="InterPro" id="IPR002903">
    <property type="entry name" value="RsmH"/>
</dbReference>
<evidence type="ECO:0000313" key="5">
    <source>
        <dbReference type="EMBL" id="CAG7593408.1"/>
    </source>
</evidence>
<accession>A0A8S4C1D4</accession>
<dbReference type="FunFam" id="1.10.150.170:FF:000003">
    <property type="entry name" value="Ribosomal RNA small subunit methyltransferase H"/>
    <property type="match status" value="1"/>
</dbReference>
<evidence type="ECO:0000256" key="1">
    <source>
        <dbReference type="ARBA" id="ARBA00010396"/>
    </source>
</evidence>
<name>A0A8S4C1D4_9ACAR</name>